<dbReference type="EMBL" id="PGGS01000010">
    <property type="protein sequence ID" value="PNH12332.1"/>
    <property type="molecule type" value="Genomic_DNA"/>
</dbReference>
<evidence type="ECO:0000313" key="3">
    <source>
        <dbReference type="Proteomes" id="UP000236333"/>
    </source>
</evidence>
<keyword evidence="3" id="KW-1185">Reference proteome</keyword>
<proteinExistence type="predicted"/>
<protein>
    <submittedName>
        <fullName evidence="2">Uncharacterized protein</fullName>
    </submittedName>
</protein>
<evidence type="ECO:0000256" key="1">
    <source>
        <dbReference type="SAM" id="MobiDB-lite"/>
    </source>
</evidence>
<sequence length="191" mass="20055">MKKGKKSNGAQAGADAAAEPQAVPPAVAALAARQPGVATVAPTATAASAAPKRRGRPPKRQPAAAEEDGVQGGKRARKGESDGAWREDEVHRWQLACLTPAAAVTRQCWERITSVAGLQHGLSEFVKLAELVFVMVPGSVEDERRFSALAFVAAHEAAEFLRENPELRVVHSPASVRVMIGRTEAATAGGH</sequence>
<organism evidence="2 3">
    <name type="scientific">Tetrabaena socialis</name>
    <dbReference type="NCBI Taxonomy" id="47790"/>
    <lineage>
        <taxon>Eukaryota</taxon>
        <taxon>Viridiplantae</taxon>
        <taxon>Chlorophyta</taxon>
        <taxon>core chlorophytes</taxon>
        <taxon>Chlorophyceae</taxon>
        <taxon>CS clade</taxon>
        <taxon>Chlamydomonadales</taxon>
        <taxon>Tetrabaenaceae</taxon>
        <taxon>Tetrabaena</taxon>
    </lineage>
</organism>
<accession>A0A2J8AII9</accession>
<gene>
    <name evidence="2" type="ORF">TSOC_000728</name>
</gene>
<dbReference type="OrthoDB" id="552018at2759"/>
<comment type="caution">
    <text evidence="2">The sequence shown here is derived from an EMBL/GenBank/DDBJ whole genome shotgun (WGS) entry which is preliminary data.</text>
</comment>
<evidence type="ECO:0000313" key="2">
    <source>
        <dbReference type="EMBL" id="PNH12332.1"/>
    </source>
</evidence>
<feature type="region of interest" description="Disordered" evidence="1">
    <location>
        <begin position="1"/>
        <end position="86"/>
    </location>
</feature>
<dbReference type="AlphaFoldDB" id="A0A2J8AII9"/>
<dbReference type="Proteomes" id="UP000236333">
    <property type="component" value="Unassembled WGS sequence"/>
</dbReference>
<feature type="compositionally biased region" description="Low complexity" evidence="1">
    <location>
        <begin position="9"/>
        <end position="50"/>
    </location>
</feature>
<name>A0A2J8AII9_9CHLO</name>
<reference evidence="2 3" key="1">
    <citation type="journal article" date="2017" name="Mol. Biol. Evol.">
        <title>The 4-celled Tetrabaena socialis nuclear genome reveals the essential components for genetic control of cell number at the origin of multicellularity in the volvocine lineage.</title>
        <authorList>
            <person name="Featherston J."/>
            <person name="Arakaki Y."/>
            <person name="Hanschen E.R."/>
            <person name="Ferris P.J."/>
            <person name="Michod R.E."/>
            <person name="Olson B.J.S.C."/>
            <person name="Nozaki H."/>
            <person name="Durand P.M."/>
        </authorList>
    </citation>
    <scope>NUCLEOTIDE SEQUENCE [LARGE SCALE GENOMIC DNA]</scope>
    <source>
        <strain evidence="2 3">NIES-571</strain>
    </source>
</reference>